<dbReference type="InterPro" id="IPR013655">
    <property type="entry name" value="PAS_fold_3"/>
</dbReference>
<evidence type="ECO:0000313" key="21">
    <source>
        <dbReference type="Proteomes" id="UP000235507"/>
    </source>
</evidence>
<evidence type="ECO:0000256" key="11">
    <source>
        <dbReference type="ARBA" id="ARBA00022741"/>
    </source>
</evidence>
<evidence type="ECO:0000256" key="10">
    <source>
        <dbReference type="ARBA" id="ARBA00022737"/>
    </source>
</evidence>
<dbReference type="OrthoDB" id="341208at2"/>
<evidence type="ECO:0000256" key="12">
    <source>
        <dbReference type="ARBA" id="ARBA00022777"/>
    </source>
</evidence>
<dbReference type="GO" id="GO:0005524">
    <property type="term" value="F:ATP binding"/>
    <property type="evidence" value="ECO:0007669"/>
    <property type="project" value="UniProtKB-KW"/>
</dbReference>
<dbReference type="InterPro" id="IPR000014">
    <property type="entry name" value="PAS"/>
</dbReference>
<keyword evidence="5" id="KW-0597">Phosphoprotein</keyword>
<dbReference type="GO" id="GO:0009881">
    <property type="term" value="F:photoreceptor activity"/>
    <property type="evidence" value="ECO:0007669"/>
    <property type="project" value="UniProtKB-KW"/>
</dbReference>
<feature type="compositionally biased region" description="Basic and acidic residues" evidence="17">
    <location>
        <begin position="38"/>
        <end position="53"/>
    </location>
</feature>
<keyword evidence="16" id="KW-0675">Receptor</keyword>
<keyword evidence="7" id="KW-0285">Flavoprotein</keyword>
<dbReference type="PANTHER" id="PTHR41523:SF7">
    <property type="entry name" value="HISTIDINE KINASE"/>
    <property type="match status" value="1"/>
</dbReference>
<evidence type="ECO:0000256" key="6">
    <source>
        <dbReference type="ARBA" id="ARBA00022606"/>
    </source>
</evidence>
<dbReference type="SMART" id="SM00086">
    <property type="entry name" value="PAC"/>
    <property type="match status" value="3"/>
</dbReference>
<organism evidence="20 21">
    <name type="scientific">Mesorhizobium intechi</name>
    <dbReference type="NCBI Taxonomy" id="537601"/>
    <lineage>
        <taxon>Bacteria</taxon>
        <taxon>Pseudomonadati</taxon>
        <taxon>Pseudomonadota</taxon>
        <taxon>Alphaproteobacteria</taxon>
        <taxon>Hyphomicrobiales</taxon>
        <taxon>Phyllobacteriaceae</taxon>
        <taxon>Mesorhizobium</taxon>
    </lineage>
</organism>
<comment type="caution">
    <text evidence="20">The sequence shown here is derived from an EMBL/GenBank/DDBJ whole genome shotgun (WGS) entry which is preliminary data.</text>
</comment>
<dbReference type="SMART" id="SM00911">
    <property type="entry name" value="HWE_HK"/>
    <property type="match status" value="1"/>
</dbReference>
<dbReference type="EC" id="2.7.13.3" evidence="2"/>
<dbReference type="GO" id="GO:0004673">
    <property type="term" value="F:protein histidine kinase activity"/>
    <property type="evidence" value="ECO:0007669"/>
    <property type="project" value="UniProtKB-EC"/>
</dbReference>
<dbReference type="InterPro" id="IPR001610">
    <property type="entry name" value="PAC"/>
</dbReference>
<dbReference type="InterPro" id="IPR000700">
    <property type="entry name" value="PAS-assoc_C"/>
</dbReference>
<gene>
    <name evidence="20" type="ORF">C1D09_027005</name>
</gene>
<dbReference type="Pfam" id="PF07536">
    <property type="entry name" value="HWE_HK"/>
    <property type="match status" value="1"/>
</dbReference>
<feature type="region of interest" description="Disordered" evidence="17">
    <location>
        <begin position="37"/>
        <end position="60"/>
    </location>
</feature>
<keyword evidence="4" id="KW-0600">Photoreceptor protein</keyword>
<keyword evidence="10" id="KW-0677">Repeat</keyword>
<evidence type="ECO:0000256" key="15">
    <source>
        <dbReference type="ARBA" id="ARBA00023026"/>
    </source>
</evidence>
<dbReference type="Proteomes" id="UP000235507">
    <property type="component" value="Unassembled WGS sequence"/>
</dbReference>
<keyword evidence="11" id="KW-0547">Nucleotide-binding</keyword>
<keyword evidence="21" id="KW-1185">Reference proteome</keyword>
<dbReference type="AlphaFoldDB" id="A0A8T9AJR2"/>
<feature type="domain" description="PAC" evidence="19">
    <location>
        <begin position="434"/>
        <end position="486"/>
    </location>
</feature>
<dbReference type="FunFam" id="3.30.450.20:FF:000099">
    <property type="entry name" value="Sensory box sensor histidine kinase"/>
    <property type="match status" value="1"/>
</dbReference>
<protein>
    <recommendedName>
        <fullName evidence="3">Blue-light-activated histidine kinase</fullName>
        <ecNumber evidence="2">2.7.13.3</ecNumber>
    </recommendedName>
</protein>
<keyword evidence="6" id="KW-0716">Sensory transduction</keyword>
<proteinExistence type="predicted"/>
<dbReference type="Gene3D" id="3.30.450.20">
    <property type="entry name" value="PAS domain"/>
    <property type="match status" value="4"/>
</dbReference>
<dbReference type="InterPro" id="IPR036890">
    <property type="entry name" value="HATPase_C_sf"/>
</dbReference>
<evidence type="ECO:0000256" key="5">
    <source>
        <dbReference type="ARBA" id="ARBA00022553"/>
    </source>
</evidence>
<evidence type="ECO:0000313" key="20">
    <source>
        <dbReference type="EMBL" id="TSE03183.1"/>
    </source>
</evidence>
<dbReference type="SUPFAM" id="SSF55785">
    <property type="entry name" value="PYP-like sensor domain (PAS domain)"/>
    <property type="match status" value="4"/>
</dbReference>
<reference evidence="20" key="1">
    <citation type="submission" date="2019-07" db="EMBL/GenBank/DDBJ databases">
        <title>Mesorhizobum intechiensis sp. nov. isolated from nodules of Lotus tenuis growing in lowlands of the Flooding Pampa, Argentina.</title>
        <authorList>
            <person name="Estrella M.J."/>
            <person name="Torres Tejerizo G.A."/>
            <person name="Cumpa Velazquez L.M."/>
            <person name="Fontana F."/>
            <person name="Hansen L."/>
            <person name="Pistorio M."/>
            <person name="Sannazzaro A.I."/>
        </authorList>
    </citation>
    <scope>NUCLEOTIDE SEQUENCE</scope>
    <source>
        <strain evidence="20">BD68</strain>
    </source>
</reference>
<evidence type="ECO:0000256" key="8">
    <source>
        <dbReference type="ARBA" id="ARBA00022643"/>
    </source>
</evidence>
<dbReference type="Gene3D" id="3.30.565.10">
    <property type="entry name" value="Histidine kinase-like ATPase, C-terminal domain"/>
    <property type="match status" value="1"/>
</dbReference>
<dbReference type="PROSITE" id="PS50112">
    <property type="entry name" value="PAS"/>
    <property type="match status" value="1"/>
</dbReference>
<comment type="catalytic activity">
    <reaction evidence="1">
        <text>ATP + protein L-histidine = ADP + protein N-phospho-L-histidine.</text>
        <dbReference type="EC" id="2.7.13.3"/>
    </reaction>
</comment>
<dbReference type="PANTHER" id="PTHR41523">
    <property type="entry name" value="TWO-COMPONENT SYSTEM SENSOR PROTEIN"/>
    <property type="match status" value="1"/>
</dbReference>
<sequence>MHDHNLIDARKFGGGPVARRHVSCDGRWRRSLTAMPEIQRRPDETRTERRPIHDTMPATGTHAIGDRRHAFLAGGGELGGLIAAFDWARTSIGPIEVWPQSLKTAVSLILRSRVPIVMLWGEDGVMIYNDGYSEFAGGRHPQLLGSKVREGWPEVADFNDNIMKVCLGGGGTLAYRDQMLTLNRTGRPEQVWLDLDYSPVLDESGEPAGVIAIVIETTAKVAAERWRAGERDRQRQMFEQAPGFMAMLSGPRHVVELTNAAYMQLVGHRDIIGLPIRQALPEIEGQGFFELLDQVFTSGEAFVGYALKTELQRTPGAPIENRFIDLVYQPVRNPAGEVFGIFVQGVDVTDRLLAEQALRQSESQFRTFAESMPNHVWTATPDGLLDWFNPRVYDYSGATPGELDGHDWADIVHPDDIVAAGEKWRQVLATGTFYETEFRLRRHDGVYRWFIARAVPIRDAGGAILRWIGTNTDIDDQKQAAQALLQSERRLQLSQNAAGIAALELDIASGTVVGSEGFWGLWGLSPRDSVHISVLENIVIPEDKDVRSNPRTRQDGTAVPAVEYRIRRPDTGELRWLSRHIDFVHDETGKPVKMFGVMQDVTDRREAQARQELLTHELEHRIKNILAMVAAIASQTLRNTDIATASATFNERLRALANAHDILNKTRWTSASIREVVDNTIATFPPEQISISGPALPINPKMALTLALAVNELATNALKYGALSIPEGKVSIEWSLQPPHDGSDDIRLIWRWRESGGPPVTPPSRRGFGRFLIERVFGTDFGGAVKIDYHPDGVECVLNAPAPQLPTAPY</sequence>
<evidence type="ECO:0000256" key="7">
    <source>
        <dbReference type="ARBA" id="ARBA00022630"/>
    </source>
</evidence>
<feature type="domain" description="PAC" evidence="19">
    <location>
        <begin position="305"/>
        <end position="360"/>
    </location>
</feature>
<dbReference type="NCBIfam" id="TIGR00229">
    <property type="entry name" value="sensory_box"/>
    <property type="match status" value="1"/>
</dbReference>
<keyword evidence="12" id="KW-0418">Kinase</keyword>
<keyword evidence="15" id="KW-0843">Virulence</keyword>
<dbReference type="EMBL" id="PNOT02000319">
    <property type="protein sequence ID" value="TSE03183.1"/>
    <property type="molecule type" value="Genomic_DNA"/>
</dbReference>
<evidence type="ECO:0000256" key="17">
    <source>
        <dbReference type="SAM" id="MobiDB-lite"/>
    </source>
</evidence>
<evidence type="ECO:0000256" key="9">
    <source>
        <dbReference type="ARBA" id="ARBA00022679"/>
    </source>
</evidence>
<evidence type="ECO:0000259" key="19">
    <source>
        <dbReference type="PROSITE" id="PS50113"/>
    </source>
</evidence>
<keyword evidence="14" id="KW-0157">Chromophore</keyword>
<keyword evidence="8" id="KW-0288">FMN</keyword>
<accession>A0A8T9AJR2</accession>
<dbReference type="Pfam" id="PF08447">
    <property type="entry name" value="PAS_3"/>
    <property type="match status" value="2"/>
</dbReference>
<feature type="domain" description="PAC" evidence="19">
    <location>
        <begin position="560"/>
        <end position="613"/>
    </location>
</feature>
<dbReference type="CDD" id="cd00130">
    <property type="entry name" value="PAS"/>
    <property type="match status" value="2"/>
</dbReference>
<evidence type="ECO:0000256" key="1">
    <source>
        <dbReference type="ARBA" id="ARBA00000085"/>
    </source>
</evidence>
<evidence type="ECO:0000259" key="18">
    <source>
        <dbReference type="PROSITE" id="PS50112"/>
    </source>
</evidence>
<dbReference type="PROSITE" id="PS50113">
    <property type="entry name" value="PAC"/>
    <property type="match status" value="3"/>
</dbReference>
<name>A0A8T9AJR2_9HYPH</name>
<feature type="domain" description="PAS" evidence="18">
    <location>
        <begin position="361"/>
        <end position="431"/>
    </location>
</feature>
<dbReference type="SMART" id="SM00091">
    <property type="entry name" value="PAS"/>
    <property type="match status" value="2"/>
</dbReference>
<evidence type="ECO:0000256" key="13">
    <source>
        <dbReference type="ARBA" id="ARBA00022840"/>
    </source>
</evidence>
<dbReference type="Pfam" id="PF08448">
    <property type="entry name" value="PAS_4"/>
    <property type="match status" value="2"/>
</dbReference>
<dbReference type="InterPro" id="IPR013656">
    <property type="entry name" value="PAS_4"/>
</dbReference>
<evidence type="ECO:0000256" key="4">
    <source>
        <dbReference type="ARBA" id="ARBA00022543"/>
    </source>
</evidence>
<evidence type="ECO:0000256" key="2">
    <source>
        <dbReference type="ARBA" id="ARBA00012438"/>
    </source>
</evidence>
<dbReference type="InterPro" id="IPR035965">
    <property type="entry name" value="PAS-like_dom_sf"/>
</dbReference>
<evidence type="ECO:0000256" key="14">
    <source>
        <dbReference type="ARBA" id="ARBA00022991"/>
    </source>
</evidence>
<evidence type="ECO:0000256" key="16">
    <source>
        <dbReference type="ARBA" id="ARBA00023170"/>
    </source>
</evidence>
<keyword evidence="13" id="KW-0067">ATP-binding</keyword>
<keyword evidence="9" id="KW-0808">Transferase</keyword>
<dbReference type="Gene3D" id="2.10.70.100">
    <property type="match status" value="1"/>
</dbReference>
<dbReference type="InterPro" id="IPR011102">
    <property type="entry name" value="Sig_transdc_His_kinase_HWE"/>
</dbReference>
<evidence type="ECO:0000256" key="3">
    <source>
        <dbReference type="ARBA" id="ARBA00021740"/>
    </source>
</evidence>